<keyword evidence="2" id="KW-0132">Cell division</keyword>
<dbReference type="PANTHER" id="PTHR34298:SF2">
    <property type="entry name" value="SEGREGATION AND CONDENSATION PROTEIN B"/>
    <property type="match status" value="1"/>
</dbReference>
<dbReference type="RefSeq" id="WP_123710725.1">
    <property type="nucleotide sequence ID" value="NZ_RKHR01000003.1"/>
</dbReference>
<dbReference type="OrthoDB" id="9806226at2"/>
<accession>A0A3N2DY04</accession>
<dbReference type="NCBIfam" id="TIGR00281">
    <property type="entry name" value="SMC-Scp complex subunit ScpB"/>
    <property type="match status" value="1"/>
</dbReference>
<dbReference type="GO" id="GO:0051304">
    <property type="term" value="P:chromosome separation"/>
    <property type="evidence" value="ECO:0007669"/>
    <property type="project" value="InterPro"/>
</dbReference>
<reference evidence="6 7" key="1">
    <citation type="submission" date="2018-11" db="EMBL/GenBank/DDBJ databases">
        <title>Genomic Encyclopedia of Type Strains, Phase IV (KMG-IV): sequencing the most valuable type-strain genomes for metagenomic binning, comparative biology and taxonomic classification.</title>
        <authorList>
            <person name="Goeker M."/>
        </authorList>
    </citation>
    <scope>NUCLEOTIDE SEQUENCE [LARGE SCALE GENOMIC DNA]</scope>
    <source>
        <strain evidence="6 7">DSM 100316</strain>
    </source>
</reference>
<evidence type="ECO:0000256" key="5">
    <source>
        <dbReference type="SAM" id="MobiDB-lite"/>
    </source>
</evidence>
<dbReference type="GO" id="GO:0051301">
    <property type="term" value="P:cell division"/>
    <property type="evidence" value="ECO:0007669"/>
    <property type="project" value="UniProtKB-KW"/>
</dbReference>
<dbReference type="PANTHER" id="PTHR34298">
    <property type="entry name" value="SEGREGATION AND CONDENSATION PROTEIN B"/>
    <property type="match status" value="1"/>
</dbReference>
<dbReference type="InterPro" id="IPR036390">
    <property type="entry name" value="WH_DNA-bd_sf"/>
</dbReference>
<evidence type="ECO:0000256" key="2">
    <source>
        <dbReference type="ARBA" id="ARBA00022618"/>
    </source>
</evidence>
<sequence length="400" mass="45131">MSIDARTLQNIVEGALLAAAKPLSIKQLLSLFEGDADAPKRVELEAALAALAEELGSRGIELKEVSSGYRLQVKAAYAHWIGRLWEERPQKYSRAMLETLSLIAYRQPITRGEIEDIRGVAVSSNIIRALSERDWVRVVGHKDVPGRPAMYATTRSFLDYFNLQNLDELPSLSEIRDLDAVAKELNFEAEVLQEAKQIEQRELEREQRLAEQEKLQAAEDERLDEERQQRKLEESSEQELARPEESELMEDSPEASADKGAEMDGKFPAESANEPSEEQQREEQKDPQQVGLVEDVPPSNSFEEMSSWDLMAEVAELDVDDETDIDENTDRTSSPATLEYPPSDKEAEDAERRTFDRDDSPTDGGEPERDRDPGFDLLAEVLDDDELDDADEPVAPNEQK</sequence>
<evidence type="ECO:0000313" key="6">
    <source>
        <dbReference type="EMBL" id="ROS04750.1"/>
    </source>
</evidence>
<dbReference type="InterPro" id="IPR036388">
    <property type="entry name" value="WH-like_DNA-bd_sf"/>
</dbReference>
<keyword evidence="4" id="KW-0131">Cell cycle</keyword>
<feature type="compositionally biased region" description="Acidic residues" evidence="5">
    <location>
        <begin position="381"/>
        <end position="392"/>
    </location>
</feature>
<protein>
    <submittedName>
        <fullName evidence="6">Segregation and condensation protein B</fullName>
    </submittedName>
</protein>
<comment type="caution">
    <text evidence="6">The sequence shown here is derived from an EMBL/GenBank/DDBJ whole genome shotgun (WGS) entry which is preliminary data.</text>
</comment>
<feature type="compositionally biased region" description="Basic and acidic residues" evidence="5">
    <location>
        <begin position="342"/>
        <end position="374"/>
    </location>
</feature>
<dbReference type="Pfam" id="PF04079">
    <property type="entry name" value="SMC_ScpB"/>
    <property type="match status" value="1"/>
</dbReference>
<evidence type="ECO:0000256" key="1">
    <source>
        <dbReference type="ARBA" id="ARBA00022490"/>
    </source>
</evidence>
<proteinExistence type="predicted"/>
<evidence type="ECO:0000256" key="3">
    <source>
        <dbReference type="ARBA" id="ARBA00022829"/>
    </source>
</evidence>
<dbReference type="Proteomes" id="UP000275394">
    <property type="component" value="Unassembled WGS sequence"/>
</dbReference>
<feature type="compositionally biased region" description="Basic and acidic residues" evidence="5">
    <location>
        <begin position="256"/>
        <end position="267"/>
    </location>
</feature>
<organism evidence="6 7">
    <name type="scientific">Sinobacterium caligoides</name>
    <dbReference type="NCBI Taxonomy" id="933926"/>
    <lineage>
        <taxon>Bacteria</taxon>
        <taxon>Pseudomonadati</taxon>
        <taxon>Pseudomonadota</taxon>
        <taxon>Gammaproteobacteria</taxon>
        <taxon>Cellvibrionales</taxon>
        <taxon>Spongiibacteraceae</taxon>
        <taxon>Sinobacterium</taxon>
    </lineage>
</organism>
<dbReference type="EMBL" id="RKHR01000003">
    <property type="protein sequence ID" value="ROS04750.1"/>
    <property type="molecule type" value="Genomic_DNA"/>
</dbReference>
<gene>
    <name evidence="6" type="ORF">EDC56_0263</name>
</gene>
<dbReference type="AlphaFoldDB" id="A0A3N2DY04"/>
<feature type="compositionally biased region" description="Acidic residues" evidence="5">
    <location>
        <begin position="315"/>
        <end position="327"/>
    </location>
</feature>
<evidence type="ECO:0000313" key="7">
    <source>
        <dbReference type="Proteomes" id="UP000275394"/>
    </source>
</evidence>
<dbReference type="SUPFAM" id="SSF46785">
    <property type="entry name" value="Winged helix' DNA-binding domain"/>
    <property type="match status" value="2"/>
</dbReference>
<keyword evidence="7" id="KW-1185">Reference proteome</keyword>
<name>A0A3N2DY04_9GAMM</name>
<feature type="compositionally biased region" description="Basic and acidic residues" evidence="5">
    <location>
        <begin position="209"/>
        <end position="245"/>
    </location>
</feature>
<dbReference type="Gene3D" id="1.10.10.10">
    <property type="entry name" value="Winged helix-like DNA-binding domain superfamily/Winged helix DNA-binding domain"/>
    <property type="match status" value="2"/>
</dbReference>
<keyword evidence="3" id="KW-0159">Chromosome partition</keyword>
<keyword evidence="1" id="KW-0963">Cytoplasm</keyword>
<evidence type="ECO:0000256" key="4">
    <source>
        <dbReference type="ARBA" id="ARBA00023306"/>
    </source>
</evidence>
<dbReference type="InterPro" id="IPR005234">
    <property type="entry name" value="ScpB_csome_segregation"/>
</dbReference>
<feature type="region of interest" description="Disordered" evidence="5">
    <location>
        <begin position="209"/>
        <end position="400"/>
    </location>
</feature>